<keyword evidence="5" id="KW-1185">Reference proteome</keyword>
<comment type="caution">
    <text evidence="2">The sequence shown here is derived from an EMBL/GenBank/DDBJ whole genome shotgun (WGS) entry which is preliminary data.</text>
</comment>
<feature type="domain" description="Xylose isomerase-like TIM barrel" evidence="1">
    <location>
        <begin position="20"/>
        <end position="165"/>
    </location>
</feature>
<dbReference type="EMBL" id="WKPI01000008">
    <property type="protein sequence ID" value="MSC32759.1"/>
    <property type="molecule type" value="Genomic_DNA"/>
</dbReference>
<sequence length="253" mass="28461">MRPIGLTSVTFRELTAAKIIALAAQTGCAGIEWGSDVHVPTGQLDCAEQIKAQCRQHQLAIFSYGSYYKLNQGLKPEVDFQAYLDSAVKLGAPLIRIWAGRTASAQADADFFERAVAETQQCCDLAAQAGIEVAFEYHRKSLTDNSVSAVRLLNAVNRKNCRTYWQPNPEKSVEENLQELTDILPWLARVHVFSWNSDNARLPLADQEKAWKHWLKIIPESIPLILEFVKDDQPAQFQMDVKALRGWCNTTQK</sequence>
<dbReference type="EMBL" id="WKPJ01000007">
    <property type="protein sequence ID" value="MSA89005.1"/>
    <property type="molecule type" value="Genomic_DNA"/>
</dbReference>
<proteinExistence type="predicted"/>
<evidence type="ECO:0000313" key="3">
    <source>
        <dbReference type="EMBL" id="MSC32759.1"/>
    </source>
</evidence>
<dbReference type="PANTHER" id="PTHR12110">
    <property type="entry name" value="HYDROXYPYRUVATE ISOMERASE"/>
    <property type="match status" value="1"/>
</dbReference>
<dbReference type="InterPro" id="IPR050312">
    <property type="entry name" value="IolE/XylAMocC-like"/>
</dbReference>
<accession>A0A6N7S5U2</accession>
<dbReference type="RefSeq" id="WP_154238398.1">
    <property type="nucleotide sequence ID" value="NZ_CALJPI010000153.1"/>
</dbReference>
<dbReference type="Proteomes" id="UP000433575">
    <property type="component" value="Unassembled WGS sequence"/>
</dbReference>
<evidence type="ECO:0000259" key="1">
    <source>
        <dbReference type="Pfam" id="PF01261"/>
    </source>
</evidence>
<dbReference type="InterPro" id="IPR013022">
    <property type="entry name" value="Xyl_isomerase-like_TIM-brl"/>
</dbReference>
<dbReference type="Proteomes" id="UP000480929">
    <property type="component" value="Unassembled WGS sequence"/>
</dbReference>
<dbReference type="SUPFAM" id="SSF51658">
    <property type="entry name" value="Xylose isomerase-like"/>
    <property type="match status" value="1"/>
</dbReference>
<dbReference type="AlphaFoldDB" id="A0A6N7S5U2"/>
<organism evidence="2 4">
    <name type="scientific">Holdemania massiliensis</name>
    <dbReference type="NCBI Taxonomy" id="1468449"/>
    <lineage>
        <taxon>Bacteria</taxon>
        <taxon>Bacillati</taxon>
        <taxon>Bacillota</taxon>
        <taxon>Erysipelotrichia</taxon>
        <taxon>Erysipelotrichales</taxon>
        <taxon>Erysipelotrichaceae</taxon>
        <taxon>Holdemania</taxon>
    </lineage>
</organism>
<evidence type="ECO:0000313" key="2">
    <source>
        <dbReference type="EMBL" id="MSA89005.1"/>
    </source>
</evidence>
<reference evidence="4 5" key="1">
    <citation type="journal article" date="2019" name="Nat. Med.">
        <title>A library of human gut bacterial isolates paired with longitudinal multiomics data enables mechanistic microbiome research.</title>
        <authorList>
            <person name="Poyet M."/>
            <person name="Groussin M."/>
            <person name="Gibbons S.M."/>
            <person name="Avila-Pacheco J."/>
            <person name="Jiang X."/>
            <person name="Kearney S.M."/>
            <person name="Perrotta A.R."/>
            <person name="Berdy B."/>
            <person name="Zhao S."/>
            <person name="Lieberman T.D."/>
            <person name="Swanson P.K."/>
            <person name="Smith M."/>
            <person name="Roesemann S."/>
            <person name="Alexander J.E."/>
            <person name="Rich S.A."/>
            <person name="Livny J."/>
            <person name="Vlamakis H."/>
            <person name="Clish C."/>
            <person name="Bullock K."/>
            <person name="Deik A."/>
            <person name="Scott J."/>
            <person name="Pierce K.A."/>
            <person name="Xavier R.J."/>
            <person name="Alm E.J."/>
        </authorList>
    </citation>
    <scope>NUCLEOTIDE SEQUENCE [LARGE SCALE GENOMIC DNA]</scope>
    <source>
        <strain evidence="2 4">BIOML-A4</strain>
        <strain evidence="3 5">BIOML-A5</strain>
    </source>
</reference>
<evidence type="ECO:0000313" key="5">
    <source>
        <dbReference type="Proteomes" id="UP000480929"/>
    </source>
</evidence>
<evidence type="ECO:0000313" key="4">
    <source>
        <dbReference type="Proteomes" id="UP000433575"/>
    </source>
</evidence>
<dbReference type="Pfam" id="PF01261">
    <property type="entry name" value="AP_endonuc_2"/>
    <property type="match status" value="1"/>
</dbReference>
<dbReference type="PANTHER" id="PTHR12110:SF41">
    <property type="entry name" value="INOSOSE DEHYDRATASE"/>
    <property type="match status" value="1"/>
</dbReference>
<dbReference type="Gene3D" id="3.20.20.150">
    <property type="entry name" value="Divalent-metal-dependent TIM barrel enzymes"/>
    <property type="match status" value="1"/>
</dbReference>
<name>A0A6N7S5U2_9FIRM</name>
<dbReference type="OrthoDB" id="9815124at2"/>
<protein>
    <submittedName>
        <fullName evidence="2">TIM barrel protein</fullName>
    </submittedName>
</protein>
<gene>
    <name evidence="3" type="ORF">GKD88_06470</name>
    <name evidence="2" type="ORF">GKE08_06675</name>
</gene>
<dbReference type="InterPro" id="IPR036237">
    <property type="entry name" value="Xyl_isomerase-like_sf"/>
</dbReference>